<sequence>MYRGTVGHCVDEFGQGVPLSTSSRGDGTAEFDKIAVMSDELDSEFIETDDEHADRLDPAMEGQPNVRAVFPTADRVLRRQRGFHSSRLLACKNALRLILGSPLDTLRQLGASCIGNAG</sequence>
<accession>A0A238W350</accession>
<proteinExistence type="predicted"/>
<reference evidence="1 2" key="1">
    <citation type="submission" date="2017-06" db="EMBL/GenBank/DDBJ databases">
        <authorList>
            <person name="Kim H.J."/>
            <person name="Triplett B.A."/>
        </authorList>
    </citation>
    <scope>NUCLEOTIDE SEQUENCE [LARGE SCALE GENOMIC DNA]</scope>
    <source>
        <strain evidence="1 2">DSM 45207</strain>
    </source>
</reference>
<keyword evidence="2" id="KW-1185">Reference proteome</keyword>
<protein>
    <submittedName>
        <fullName evidence="1">Uncharacterized protein</fullName>
    </submittedName>
</protein>
<dbReference type="Proteomes" id="UP000198348">
    <property type="component" value="Unassembled WGS sequence"/>
</dbReference>
<evidence type="ECO:0000313" key="1">
    <source>
        <dbReference type="EMBL" id="SNR40928.1"/>
    </source>
</evidence>
<dbReference type="AlphaFoldDB" id="A0A238W350"/>
<dbReference type="EMBL" id="FZNW01000005">
    <property type="protein sequence ID" value="SNR40928.1"/>
    <property type="molecule type" value="Genomic_DNA"/>
</dbReference>
<organism evidence="1 2">
    <name type="scientific">Haloechinothrix alba</name>
    <dbReference type="NCBI Taxonomy" id="664784"/>
    <lineage>
        <taxon>Bacteria</taxon>
        <taxon>Bacillati</taxon>
        <taxon>Actinomycetota</taxon>
        <taxon>Actinomycetes</taxon>
        <taxon>Pseudonocardiales</taxon>
        <taxon>Pseudonocardiaceae</taxon>
        <taxon>Haloechinothrix</taxon>
    </lineage>
</organism>
<evidence type="ECO:0000313" key="2">
    <source>
        <dbReference type="Proteomes" id="UP000198348"/>
    </source>
</evidence>
<gene>
    <name evidence="1" type="ORF">SAMN06265360_10568</name>
</gene>
<name>A0A238W350_9PSEU</name>